<proteinExistence type="predicted"/>
<protein>
    <submittedName>
        <fullName evidence="1">CCR4-NOT transcription complex subunit 7</fullName>
    </submittedName>
</protein>
<name>A0A833YVZ4_9CHIR</name>
<dbReference type="Proteomes" id="UP000664940">
    <property type="component" value="Unassembled WGS sequence"/>
</dbReference>
<evidence type="ECO:0000313" key="2">
    <source>
        <dbReference type="Proteomes" id="UP000664940"/>
    </source>
</evidence>
<comment type="caution">
    <text evidence="1">The sequence shown here is derived from an EMBL/GenBank/DDBJ whole genome shotgun (WGS) entry which is preliminary data.</text>
</comment>
<organism evidence="1 2">
    <name type="scientific">Phyllostomus discolor</name>
    <name type="common">pale spear-nosed bat</name>
    <dbReference type="NCBI Taxonomy" id="89673"/>
    <lineage>
        <taxon>Eukaryota</taxon>
        <taxon>Metazoa</taxon>
        <taxon>Chordata</taxon>
        <taxon>Craniata</taxon>
        <taxon>Vertebrata</taxon>
        <taxon>Euteleostomi</taxon>
        <taxon>Mammalia</taxon>
        <taxon>Eutheria</taxon>
        <taxon>Laurasiatheria</taxon>
        <taxon>Chiroptera</taxon>
        <taxon>Yangochiroptera</taxon>
        <taxon>Phyllostomidae</taxon>
        <taxon>Phyllostominae</taxon>
        <taxon>Phyllostomus</taxon>
    </lineage>
</organism>
<dbReference type="EMBL" id="JABVXQ010000012">
    <property type="protein sequence ID" value="KAF6083832.1"/>
    <property type="molecule type" value="Genomic_DNA"/>
</dbReference>
<reference evidence="1 2" key="1">
    <citation type="journal article" date="2020" name="Nature">
        <title>Six reference-quality genomes reveal evolution of bat adaptations.</title>
        <authorList>
            <person name="Jebb D."/>
            <person name="Huang Z."/>
            <person name="Pippel M."/>
            <person name="Hughes G.M."/>
            <person name="Lavrichenko K."/>
            <person name="Devanna P."/>
            <person name="Winkler S."/>
            <person name="Jermiin L.S."/>
            <person name="Skirmuntt E.C."/>
            <person name="Katzourakis A."/>
            <person name="Burkitt-Gray L."/>
            <person name="Ray D.A."/>
            <person name="Sullivan K.A.M."/>
            <person name="Roscito J.G."/>
            <person name="Kirilenko B.M."/>
            <person name="Davalos L.M."/>
            <person name="Corthals A.P."/>
            <person name="Power M.L."/>
            <person name="Jones G."/>
            <person name="Ransome R.D."/>
            <person name="Dechmann D.K.N."/>
            <person name="Locatelli A.G."/>
            <person name="Puechmaille S.J."/>
            <person name="Fedrigo O."/>
            <person name="Jarvis E.D."/>
            <person name="Hiller M."/>
            <person name="Vernes S.C."/>
            <person name="Myers E.W."/>
            <person name="Teeling E.C."/>
        </authorList>
    </citation>
    <scope>NUCLEOTIDE SEQUENCE [LARGE SCALE GENOMIC DNA]</scope>
    <source>
        <strain evidence="1">Bat1K_MPI-CBG_1</strain>
    </source>
</reference>
<gene>
    <name evidence="1" type="ORF">HJG60_003053</name>
</gene>
<sequence length="113" mass="12898">MIPLHLRMQTFLQLLLYGFRESSLSSSCQAYEKRLHVISSLLATPRRILNLFVDKRPIPEPPAMLGDGYILSLIHSSSFETSLLQVIPSLMAAGYNPIKEQQIHHGKEKRNLR</sequence>
<dbReference type="AlphaFoldDB" id="A0A833YVZ4"/>
<accession>A0A833YVZ4</accession>
<evidence type="ECO:0000313" key="1">
    <source>
        <dbReference type="EMBL" id="KAF6083832.1"/>
    </source>
</evidence>